<dbReference type="PANTHER" id="PTHR33186:SF15">
    <property type="entry name" value="OS06G0249850 PROTEIN"/>
    <property type="match status" value="1"/>
</dbReference>
<proteinExistence type="predicted"/>
<organism evidence="1 2">
    <name type="scientific">Dichanthelium oligosanthes</name>
    <dbReference type="NCBI Taxonomy" id="888268"/>
    <lineage>
        <taxon>Eukaryota</taxon>
        <taxon>Viridiplantae</taxon>
        <taxon>Streptophyta</taxon>
        <taxon>Embryophyta</taxon>
        <taxon>Tracheophyta</taxon>
        <taxon>Spermatophyta</taxon>
        <taxon>Magnoliopsida</taxon>
        <taxon>Liliopsida</taxon>
        <taxon>Poales</taxon>
        <taxon>Poaceae</taxon>
        <taxon>PACMAD clade</taxon>
        <taxon>Panicoideae</taxon>
        <taxon>Panicodae</taxon>
        <taxon>Paniceae</taxon>
        <taxon>Dichantheliinae</taxon>
        <taxon>Dichanthelium</taxon>
    </lineage>
</organism>
<sequence>MQFNVYPCAWHAAVISAAGGDCDHLDCHWGSFMVVFVDIKHDKRCSSMIYSSEVGAWSQQTFSERPCLSDHSFKPEPGLLVGNALYFLTNLNPGILKLGFATIDNCRIDLWSRVIGPGPDKDARFVQCRVINLPKVLPLASPHVNGFADGVGVLFVWMFDGLYNIDIKSEQVRKVPTTRYCHGVADVVPYMSFLTCKLPHSSTEMWLTVDGICAKQR</sequence>
<reference evidence="1 2" key="1">
    <citation type="submission" date="2016-09" db="EMBL/GenBank/DDBJ databases">
        <title>The draft genome of Dichanthelium oligosanthes: A C3 panicoid grass species.</title>
        <authorList>
            <person name="Studer A.J."/>
            <person name="Schnable J.C."/>
            <person name="Brutnell T.P."/>
        </authorList>
    </citation>
    <scope>NUCLEOTIDE SEQUENCE [LARGE SCALE GENOMIC DNA]</scope>
    <source>
        <strain evidence="2">cv. Kellogg 1175</strain>
        <tissue evidence="1">Leaf</tissue>
    </source>
</reference>
<dbReference type="OrthoDB" id="707666at2759"/>
<evidence type="ECO:0000313" key="1">
    <source>
        <dbReference type="EMBL" id="OEL16530.1"/>
    </source>
</evidence>
<dbReference type="AlphaFoldDB" id="A0A1E5UUI4"/>
<evidence type="ECO:0000313" key="2">
    <source>
        <dbReference type="Proteomes" id="UP000095767"/>
    </source>
</evidence>
<dbReference type="PANTHER" id="PTHR33186">
    <property type="entry name" value="OS10G0136150 PROTEIN-RELATED"/>
    <property type="match status" value="1"/>
</dbReference>
<keyword evidence="2" id="KW-1185">Reference proteome</keyword>
<dbReference type="EMBL" id="LWDX02062681">
    <property type="protein sequence ID" value="OEL16530.1"/>
    <property type="molecule type" value="Genomic_DNA"/>
</dbReference>
<gene>
    <name evidence="1" type="ORF">BAE44_0022451</name>
</gene>
<comment type="caution">
    <text evidence="1">The sequence shown here is derived from an EMBL/GenBank/DDBJ whole genome shotgun (WGS) entry which is preliminary data.</text>
</comment>
<name>A0A1E5UUI4_9POAL</name>
<dbReference type="Proteomes" id="UP000095767">
    <property type="component" value="Unassembled WGS sequence"/>
</dbReference>
<protein>
    <submittedName>
        <fullName evidence="1">Uncharacterized protein</fullName>
    </submittedName>
</protein>
<accession>A0A1E5UUI4</accession>